<dbReference type="PANTHER" id="PTHR24346:SF51">
    <property type="entry name" value="PAS DOMAIN-CONTAINING SERINE_THREONINE-PROTEIN KINASE"/>
    <property type="match status" value="1"/>
</dbReference>
<keyword evidence="1" id="KW-0547">Nucleotide-binding</keyword>
<feature type="compositionally biased region" description="Acidic residues" evidence="3">
    <location>
        <begin position="195"/>
        <end position="205"/>
    </location>
</feature>
<name>A0AAV0BDT1_PHAPC</name>
<dbReference type="Proteomes" id="UP001153365">
    <property type="component" value="Unassembled WGS sequence"/>
</dbReference>
<dbReference type="GO" id="GO:0005524">
    <property type="term" value="F:ATP binding"/>
    <property type="evidence" value="ECO:0007669"/>
    <property type="project" value="UniProtKB-KW"/>
</dbReference>
<dbReference type="Gene3D" id="1.10.510.10">
    <property type="entry name" value="Transferase(Phosphotransferase) domain 1"/>
    <property type="match status" value="1"/>
</dbReference>
<evidence type="ECO:0000313" key="5">
    <source>
        <dbReference type="EMBL" id="CAH7684630.1"/>
    </source>
</evidence>
<evidence type="ECO:0000259" key="4">
    <source>
        <dbReference type="PROSITE" id="PS50011"/>
    </source>
</evidence>
<dbReference type="GO" id="GO:0004674">
    <property type="term" value="F:protein serine/threonine kinase activity"/>
    <property type="evidence" value="ECO:0007669"/>
    <property type="project" value="TreeGrafter"/>
</dbReference>
<evidence type="ECO:0000313" key="6">
    <source>
        <dbReference type="Proteomes" id="UP001153365"/>
    </source>
</evidence>
<dbReference type="AlphaFoldDB" id="A0AAV0BDT1"/>
<dbReference type="PANTHER" id="PTHR24346">
    <property type="entry name" value="MAP/MICROTUBULE AFFINITY-REGULATING KINASE"/>
    <property type="match status" value="1"/>
</dbReference>
<keyword evidence="2" id="KW-0067">ATP-binding</keyword>
<feature type="compositionally biased region" description="Low complexity" evidence="3">
    <location>
        <begin position="206"/>
        <end position="215"/>
    </location>
</feature>
<dbReference type="InterPro" id="IPR000719">
    <property type="entry name" value="Prot_kinase_dom"/>
</dbReference>
<feature type="domain" description="Protein kinase" evidence="4">
    <location>
        <begin position="416"/>
        <end position="739"/>
    </location>
</feature>
<evidence type="ECO:0000256" key="1">
    <source>
        <dbReference type="ARBA" id="ARBA00022741"/>
    </source>
</evidence>
<dbReference type="EMBL" id="CALTRL010005571">
    <property type="protein sequence ID" value="CAH7684630.1"/>
    <property type="molecule type" value="Genomic_DNA"/>
</dbReference>
<accession>A0AAV0BDT1</accession>
<dbReference type="Gene3D" id="3.30.200.20">
    <property type="entry name" value="Phosphorylase Kinase, domain 1"/>
    <property type="match status" value="1"/>
</dbReference>
<dbReference type="GO" id="GO:0035556">
    <property type="term" value="P:intracellular signal transduction"/>
    <property type="evidence" value="ECO:0007669"/>
    <property type="project" value="TreeGrafter"/>
</dbReference>
<dbReference type="SMART" id="SM00220">
    <property type="entry name" value="S_TKc"/>
    <property type="match status" value="1"/>
</dbReference>
<reference evidence="5" key="1">
    <citation type="submission" date="2022-06" db="EMBL/GenBank/DDBJ databases">
        <authorList>
            <consortium name="SYNGENTA / RWTH Aachen University"/>
        </authorList>
    </citation>
    <scope>NUCLEOTIDE SEQUENCE</scope>
</reference>
<protein>
    <submittedName>
        <fullName evidence="5">Kinase-like domain-containing protein</fullName>
    </submittedName>
</protein>
<keyword evidence="5" id="KW-0418">Kinase</keyword>
<feature type="compositionally biased region" description="Basic and acidic residues" evidence="3">
    <location>
        <begin position="169"/>
        <end position="179"/>
    </location>
</feature>
<feature type="region of interest" description="Disordered" evidence="3">
    <location>
        <begin position="338"/>
        <end position="357"/>
    </location>
</feature>
<evidence type="ECO:0000256" key="3">
    <source>
        <dbReference type="SAM" id="MobiDB-lite"/>
    </source>
</evidence>
<sequence length="761" mass="83252">MPPINSFHHRPSIASVVREKRLKACLAQLVTDTSASSSKSLIGSSLNLKNSSIQTVPVRLQALDRKSRSRGCTRMGGLPDLNMNTCFDTLKRPPIRRLLSENLTDSAVNRSPNLNSPSTIISFEESVLETQKLSKDNIKLSAVSVTSLGRGLGEVVMTPTTEEWWSLDRLSDGSRKPDGQDELTVQGGSDGSQMGDDDEAEDLSDESGSSCSTDSFLRSSTAALTSEVQNTRVTCDSDKYLNSSGPLISPKLRHDVLSSDCKDLNPVAESSPAAALNSDPGDLSVEITSDGVHPVEPEPTIGFPTLTSVNGIIHMPPTPEDEEDLQLGNSSYKSNADLAVSSQQTNSPKDQTSSLPRSSAAILSSFLENGQLKFNSHPQTSITTRPCSLVHDGVVRKPVDPRSYSAITGYRSIHSFALDSEAGRGAYGIVKNAREKGLDGQPVGPPLIIKYIIKQKILADCWKRHKILGPIPIEIHVLDHFRRVNYRPSRVATAKKYIEDAKALGKAKELKVIPLKIDSAIPTTSPSSPTNPTSQRTGHPNICGILDYFEDPDYYYLVMPRFGGGKDLFDHVEKSPEGLKIEEVRRIFAQLVDGLAFLHERNVVHRDLKDENVILDEEGNIQLIDFGSAAYIREGMKFETFSGTLDFAAPEVLRGERHGGKEIDIWALGVLLYVLICGECPFWNPDEASRGIEAGTRAEEALRMKPEIDSLAIDLLKNCLRLEPAKRPLAEEICWHEFLVGEGGWKGSVPPTVLAPLMNEI</sequence>
<dbReference type="InterPro" id="IPR008271">
    <property type="entry name" value="Ser/Thr_kinase_AS"/>
</dbReference>
<keyword evidence="5" id="KW-0808">Transferase</keyword>
<dbReference type="InterPro" id="IPR011009">
    <property type="entry name" value="Kinase-like_dom_sf"/>
</dbReference>
<feature type="region of interest" description="Disordered" evidence="3">
    <location>
        <begin position="169"/>
        <end position="215"/>
    </location>
</feature>
<dbReference type="PROSITE" id="PS00108">
    <property type="entry name" value="PROTEIN_KINASE_ST"/>
    <property type="match status" value="1"/>
</dbReference>
<proteinExistence type="predicted"/>
<dbReference type="GO" id="GO:0005829">
    <property type="term" value="C:cytosol"/>
    <property type="evidence" value="ECO:0007669"/>
    <property type="project" value="TreeGrafter"/>
</dbReference>
<dbReference type="Pfam" id="PF00069">
    <property type="entry name" value="Pkinase"/>
    <property type="match status" value="1"/>
</dbReference>
<evidence type="ECO:0000256" key="2">
    <source>
        <dbReference type="ARBA" id="ARBA00022840"/>
    </source>
</evidence>
<keyword evidence="6" id="KW-1185">Reference proteome</keyword>
<gene>
    <name evidence="5" type="ORF">PPACK8108_LOCUS18950</name>
</gene>
<dbReference type="GO" id="GO:0005634">
    <property type="term" value="C:nucleus"/>
    <property type="evidence" value="ECO:0007669"/>
    <property type="project" value="TreeGrafter"/>
</dbReference>
<organism evidence="5 6">
    <name type="scientific">Phakopsora pachyrhizi</name>
    <name type="common">Asian soybean rust disease fungus</name>
    <dbReference type="NCBI Taxonomy" id="170000"/>
    <lineage>
        <taxon>Eukaryota</taxon>
        <taxon>Fungi</taxon>
        <taxon>Dikarya</taxon>
        <taxon>Basidiomycota</taxon>
        <taxon>Pucciniomycotina</taxon>
        <taxon>Pucciniomycetes</taxon>
        <taxon>Pucciniales</taxon>
        <taxon>Phakopsoraceae</taxon>
        <taxon>Phakopsora</taxon>
    </lineage>
</organism>
<dbReference type="PROSITE" id="PS50011">
    <property type="entry name" value="PROTEIN_KINASE_DOM"/>
    <property type="match status" value="1"/>
</dbReference>
<dbReference type="SUPFAM" id="SSF56112">
    <property type="entry name" value="Protein kinase-like (PK-like)"/>
    <property type="match status" value="1"/>
</dbReference>
<dbReference type="GO" id="GO:0045719">
    <property type="term" value="P:negative regulation of glycogen biosynthetic process"/>
    <property type="evidence" value="ECO:0007669"/>
    <property type="project" value="TreeGrafter"/>
</dbReference>
<comment type="caution">
    <text evidence="5">The sequence shown here is derived from an EMBL/GenBank/DDBJ whole genome shotgun (WGS) entry which is preliminary data.</text>
</comment>